<dbReference type="PANTHER" id="PTHR38600">
    <property type="entry name" value="TRANSCRIPTIONAL REGULATORY PROTEIN"/>
    <property type="match status" value="1"/>
</dbReference>
<sequence length="208" mass="24123">MKPILTLTEHGQLKSLSDPIRAEIMMRLIEKPHTGQMLSEKLNLSRAKIHYHLKELEKNNLIKLVKKEEKGGVMQKFYQSVARGFSPSTELLPHVKDVSESSRQLLLQMAEKNKKTILSAPENSFQLNVSSENPSDWGFVGSMWQVEVTDKQFKEWIKKYFKLMGELRSISRNSENTSEDKKYFYISTMAFEIDELIFEEMENENGGD</sequence>
<protein>
    <submittedName>
        <fullName evidence="3">Winged helix-turn-helix domain-containing protein</fullName>
    </submittedName>
</protein>
<dbReference type="InterPro" id="IPR011991">
    <property type="entry name" value="ArsR-like_HTH"/>
</dbReference>
<evidence type="ECO:0000313" key="3">
    <source>
        <dbReference type="EMBL" id="MDC3419623.1"/>
    </source>
</evidence>
<dbReference type="InterPro" id="IPR036390">
    <property type="entry name" value="WH_DNA-bd_sf"/>
</dbReference>
<comment type="caution">
    <text evidence="3">The sequence shown here is derived from an EMBL/GenBank/DDBJ whole genome shotgun (WGS) entry which is preliminary data.</text>
</comment>
<dbReference type="GO" id="GO:0003677">
    <property type="term" value="F:DNA binding"/>
    <property type="evidence" value="ECO:0007669"/>
    <property type="project" value="UniProtKB-KW"/>
</dbReference>
<dbReference type="Proteomes" id="UP001145072">
    <property type="component" value="Unassembled WGS sequence"/>
</dbReference>
<feature type="domain" description="HTH arsR-type" evidence="2">
    <location>
        <begin position="11"/>
        <end position="91"/>
    </location>
</feature>
<dbReference type="RefSeq" id="WP_259866722.1">
    <property type="nucleotide sequence ID" value="NZ_JAMQJZ010000002.1"/>
</dbReference>
<dbReference type="SMART" id="SM00418">
    <property type="entry name" value="HTH_ARSR"/>
    <property type="match status" value="1"/>
</dbReference>
<dbReference type="CDD" id="cd00090">
    <property type="entry name" value="HTH_ARSR"/>
    <property type="match status" value="1"/>
</dbReference>
<dbReference type="InterPro" id="IPR036388">
    <property type="entry name" value="WH-like_DNA-bd_sf"/>
</dbReference>
<name>A0A9X3WIL2_9BACI</name>
<evidence type="ECO:0000259" key="2">
    <source>
        <dbReference type="SMART" id="SM00418"/>
    </source>
</evidence>
<evidence type="ECO:0000256" key="1">
    <source>
        <dbReference type="ARBA" id="ARBA00023125"/>
    </source>
</evidence>
<keyword evidence="4" id="KW-1185">Reference proteome</keyword>
<evidence type="ECO:0000313" key="4">
    <source>
        <dbReference type="Proteomes" id="UP001145072"/>
    </source>
</evidence>
<dbReference type="Gene3D" id="1.10.10.10">
    <property type="entry name" value="Winged helix-like DNA-binding domain superfamily/Winged helix DNA-binding domain"/>
    <property type="match status" value="1"/>
</dbReference>
<keyword evidence="1" id="KW-0238">DNA-binding</keyword>
<dbReference type="AlphaFoldDB" id="A0A9X3WIL2"/>
<dbReference type="GO" id="GO:0003700">
    <property type="term" value="F:DNA-binding transcription factor activity"/>
    <property type="evidence" value="ECO:0007669"/>
    <property type="project" value="InterPro"/>
</dbReference>
<dbReference type="PANTHER" id="PTHR38600:SF2">
    <property type="entry name" value="SLL0088 PROTEIN"/>
    <property type="match status" value="1"/>
</dbReference>
<dbReference type="InterPro" id="IPR001845">
    <property type="entry name" value="HTH_ArsR_DNA-bd_dom"/>
</dbReference>
<proteinExistence type="predicted"/>
<dbReference type="SUPFAM" id="SSF46785">
    <property type="entry name" value="Winged helix' DNA-binding domain"/>
    <property type="match status" value="1"/>
</dbReference>
<gene>
    <name evidence="3" type="ORF">NC661_04495</name>
</gene>
<dbReference type="Pfam" id="PF01022">
    <property type="entry name" value="HTH_5"/>
    <property type="match status" value="1"/>
</dbReference>
<organism evidence="3 4">
    <name type="scientific">Aquibacillus koreensis</name>
    <dbReference type="NCBI Taxonomy" id="279446"/>
    <lineage>
        <taxon>Bacteria</taxon>
        <taxon>Bacillati</taxon>
        <taxon>Bacillota</taxon>
        <taxon>Bacilli</taxon>
        <taxon>Bacillales</taxon>
        <taxon>Bacillaceae</taxon>
        <taxon>Aquibacillus</taxon>
    </lineage>
</organism>
<dbReference type="EMBL" id="JAMQJZ010000002">
    <property type="protein sequence ID" value="MDC3419623.1"/>
    <property type="molecule type" value="Genomic_DNA"/>
</dbReference>
<reference evidence="3" key="1">
    <citation type="submission" date="2022-06" db="EMBL/GenBank/DDBJ databases">
        <title>Aquibacillus sp. a new bacterium isolated from soil saline samples.</title>
        <authorList>
            <person name="Galisteo C."/>
            <person name="De La Haba R."/>
            <person name="Sanchez-Porro C."/>
            <person name="Ventosa A."/>
        </authorList>
    </citation>
    <scope>NUCLEOTIDE SEQUENCE</scope>
    <source>
        <strain evidence="3">JCM 12387</strain>
    </source>
</reference>
<accession>A0A9X3WIL2</accession>